<dbReference type="RefSeq" id="WP_131256855.1">
    <property type="nucleotide sequence ID" value="NZ_JBHSUS010000001.1"/>
</dbReference>
<evidence type="ECO:0000259" key="3">
    <source>
        <dbReference type="PROSITE" id="PS51371"/>
    </source>
</evidence>
<dbReference type="SMART" id="SM00116">
    <property type="entry name" value="CBS"/>
    <property type="match status" value="2"/>
</dbReference>
<evidence type="ECO:0000256" key="1">
    <source>
        <dbReference type="ARBA" id="ARBA00023122"/>
    </source>
</evidence>
<dbReference type="Proteomes" id="UP001596364">
    <property type="component" value="Unassembled WGS sequence"/>
</dbReference>
<reference evidence="5" key="1">
    <citation type="journal article" date="2019" name="Int. J. Syst. Evol. Microbiol.">
        <title>The Global Catalogue of Microorganisms (GCM) 10K type strain sequencing project: providing services to taxonomists for standard genome sequencing and annotation.</title>
        <authorList>
            <consortium name="The Broad Institute Genomics Platform"/>
            <consortium name="The Broad Institute Genome Sequencing Center for Infectious Disease"/>
            <person name="Wu L."/>
            <person name="Ma J."/>
        </authorList>
    </citation>
    <scope>NUCLEOTIDE SEQUENCE [LARGE SCALE GENOMIC DNA]</scope>
    <source>
        <strain evidence="5">CGMCC 1.16031</strain>
    </source>
</reference>
<feature type="domain" description="CBS" evidence="3">
    <location>
        <begin position="81"/>
        <end position="136"/>
    </location>
</feature>
<gene>
    <name evidence="4" type="ORF">ACFP85_07435</name>
</gene>
<dbReference type="Gene3D" id="3.10.580.10">
    <property type="entry name" value="CBS-domain"/>
    <property type="match status" value="1"/>
</dbReference>
<dbReference type="InterPro" id="IPR000644">
    <property type="entry name" value="CBS_dom"/>
</dbReference>
<dbReference type="PANTHER" id="PTHR43080:SF2">
    <property type="entry name" value="CBS DOMAIN-CONTAINING PROTEIN"/>
    <property type="match status" value="1"/>
</dbReference>
<dbReference type="SUPFAM" id="SSF54631">
    <property type="entry name" value="CBS-domain pair"/>
    <property type="match status" value="1"/>
</dbReference>
<name>A0ABW1XK69_9ALTE</name>
<organism evidence="4 5">
    <name type="scientific">Pseudobowmanella zhangzhouensis</name>
    <dbReference type="NCBI Taxonomy" id="1537679"/>
    <lineage>
        <taxon>Bacteria</taxon>
        <taxon>Pseudomonadati</taxon>
        <taxon>Pseudomonadota</taxon>
        <taxon>Gammaproteobacteria</taxon>
        <taxon>Alteromonadales</taxon>
        <taxon>Alteromonadaceae</taxon>
    </lineage>
</organism>
<sequence length="136" mass="15468">MKVKQIMTAPVVSVEMDDRLHVVYDIFRNVRFHHLIVLAEKKMVGILSDRDLLKAISPRVGTKLADPHDDATLNKRVHQIMTRDVITIHEEAGVLAAIKLFNRHTISCLPVVNDSGNCVGILSWRDIFRQIEKTYG</sequence>
<dbReference type="CDD" id="cd04584">
    <property type="entry name" value="CBS_pair_AcuB_like"/>
    <property type="match status" value="1"/>
</dbReference>
<dbReference type="PANTHER" id="PTHR43080">
    <property type="entry name" value="CBS DOMAIN-CONTAINING PROTEIN CBSX3, MITOCHONDRIAL"/>
    <property type="match status" value="1"/>
</dbReference>
<dbReference type="PROSITE" id="PS51371">
    <property type="entry name" value="CBS"/>
    <property type="match status" value="2"/>
</dbReference>
<dbReference type="InterPro" id="IPR046342">
    <property type="entry name" value="CBS_dom_sf"/>
</dbReference>
<comment type="caution">
    <text evidence="4">The sequence shown here is derived from an EMBL/GenBank/DDBJ whole genome shotgun (WGS) entry which is preliminary data.</text>
</comment>
<keyword evidence="5" id="KW-1185">Reference proteome</keyword>
<dbReference type="InterPro" id="IPR051257">
    <property type="entry name" value="Diverse_CBS-Domain"/>
</dbReference>
<proteinExistence type="predicted"/>
<evidence type="ECO:0000256" key="2">
    <source>
        <dbReference type="PROSITE-ProRule" id="PRU00703"/>
    </source>
</evidence>
<keyword evidence="1 2" id="KW-0129">CBS domain</keyword>
<evidence type="ECO:0000313" key="5">
    <source>
        <dbReference type="Proteomes" id="UP001596364"/>
    </source>
</evidence>
<dbReference type="EMBL" id="JBHSUS010000001">
    <property type="protein sequence ID" value="MFC6439976.1"/>
    <property type="molecule type" value="Genomic_DNA"/>
</dbReference>
<evidence type="ECO:0000313" key="4">
    <source>
        <dbReference type="EMBL" id="MFC6439976.1"/>
    </source>
</evidence>
<dbReference type="Pfam" id="PF00571">
    <property type="entry name" value="CBS"/>
    <property type="match status" value="2"/>
</dbReference>
<protein>
    <submittedName>
        <fullName evidence="4">CBS domain-containing protein</fullName>
    </submittedName>
</protein>
<feature type="domain" description="CBS" evidence="3">
    <location>
        <begin position="7"/>
        <end position="64"/>
    </location>
</feature>
<accession>A0ABW1XK69</accession>